<name>A0A6J4PIK0_9ACTN</name>
<evidence type="ECO:0000313" key="2">
    <source>
        <dbReference type="EMBL" id="CAA9416958.1"/>
    </source>
</evidence>
<reference evidence="2" key="1">
    <citation type="submission" date="2020-02" db="EMBL/GenBank/DDBJ databases">
        <authorList>
            <person name="Meier V. D."/>
        </authorList>
    </citation>
    <scope>NUCLEOTIDE SEQUENCE</scope>
    <source>
        <strain evidence="2">AVDCRST_MAG75</strain>
    </source>
</reference>
<gene>
    <name evidence="2" type="ORF">AVDCRST_MAG75-3170</name>
</gene>
<dbReference type="AlphaFoldDB" id="A0A6J4PIK0"/>
<protein>
    <submittedName>
        <fullName evidence="2">Uncharacterized protein</fullName>
    </submittedName>
</protein>
<organism evidence="2">
    <name type="scientific">uncultured Propionibacteriaceae bacterium</name>
    <dbReference type="NCBI Taxonomy" id="257457"/>
    <lineage>
        <taxon>Bacteria</taxon>
        <taxon>Bacillati</taxon>
        <taxon>Actinomycetota</taxon>
        <taxon>Actinomycetes</taxon>
        <taxon>Propionibacteriales</taxon>
        <taxon>Propionibacteriaceae</taxon>
        <taxon>environmental samples</taxon>
    </lineage>
</organism>
<feature type="region of interest" description="Disordered" evidence="1">
    <location>
        <begin position="41"/>
        <end position="84"/>
    </location>
</feature>
<sequence length="126" mass="13219">MAGRFLDEAAVGCPRIAPMPVESLKGKPLIFRYGQFLPRRTERAPRGDGAAGSEISAAGPWSAINTPPGGVGDQPPRCGDQPPGVAIKTSVVECSGGGVFRWWSVPVEVECPVELVSRACTDRSNG</sequence>
<accession>A0A6J4PIK0</accession>
<proteinExistence type="predicted"/>
<evidence type="ECO:0000256" key="1">
    <source>
        <dbReference type="SAM" id="MobiDB-lite"/>
    </source>
</evidence>
<dbReference type="EMBL" id="CADCUO010000229">
    <property type="protein sequence ID" value="CAA9416958.1"/>
    <property type="molecule type" value="Genomic_DNA"/>
</dbReference>